<sequence>MKRKLSMILKLLLPALLLLCTTIVLVLVALHAMYDEKREKLSALSATLQHRMETDPSISFASAIGNDELLYQRFQRLLDETFPKSNDLSGSLFVVGTNKIVAYAPIERNPRTLPYTVETALPREFYKLVDTHQPQYYFTTSKIQDVRVYNYAVPLFKGDNVYAVLNVNQSTENIDAQTTVIWVSGLAVCLISLTAWLGLGIRNSRRERHLQREQDNLINWLKTYDGDSLSVETLDSQFDLLKDLPQAFQNAVDLIRFYRHQQRQALDQMPVGLVTLDETGRVVYVNPYFSSLFGYGTEEMRSWTPEFGRSKYRMLDSSQPLREMSTGRRVENRIGLITNSAGEEVPVSVTLRELPKVQDEPTGWLVICYDLSQEFALDRLTQQTQVLLQSVALNVLLLDANLQIEHMSPALCKLVGRRELDLIGQRLPDVTLLQFEEGDHTLIQAVEHVLTRGYREHLPQKLASVLGREYVLEFDLFPILNPLTQEADGCMIFVKDITLYQEWELLSRRVDAHSNYVQMAATIAHEVRNPMTSVRGFLQLLAKDLQGGEHQMYLDVMQAEIDRMNAILTEYLSMARPAQSLEWEGIHLAELVRETFLVLKGEANYRGVELGLKLTEGFRLEGNPRELKQVVINLVRNAFDAIEQPDGRIEIRLNEGVLEIADNGCGMSPAQIERIFEPFFTTKATGTGLGLPVCHKIVESHNGTLEVTSEPGVGTVFTIRF</sequence>
<dbReference type="SUPFAM" id="SSF47384">
    <property type="entry name" value="Homodimeric domain of signal transducing histidine kinase"/>
    <property type="match status" value="1"/>
</dbReference>
<dbReference type="SMART" id="SM00091">
    <property type="entry name" value="PAS"/>
    <property type="match status" value="2"/>
</dbReference>
<protein>
    <recommendedName>
        <fullName evidence="2">histidine kinase</fullName>
        <ecNumber evidence="2">2.7.13.3</ecNumber>
    </recommendedName>
</protein>
<dbReference type="EC" id="2.7.13.3" evidence="2"/>
<feature type="domain" description="PAS" evidence="10">
    <location>
        <begin position="258"/>
        <end position="300"/>
    </location>
</feature>
<comment type="catalytic activity">
    <reaction evidence="1">
        <text>ATP + protein L-histidine = ADP + protein N-phospho-L-histidine.</text>
        <dbReference type="EC" id="2.7.13.3"/>
    </reaction>
</comment>
<name>A0ABS1JGA7_9BACL</name>
<reference evidence="11 12" key="1">
    <citation type="submission" date="2021-01" db="EMBL/GenBank/DDBJ databases">
        <title>Tumebacillus sp. strain ITR2 16S ribosomal RNA gene Genome sequencing and assembly.</title>
        <authorList>
            <person name="Kang M."/>
        </authorList>
    </citation>
    <scope>NUCLEOTIDE SEQUENCE [LARGE SCALE GENOMIC DNA]</scope>
    <source>
        <strain evidence="11 12">ITR2</strain>
    </source>
</reference>
<keyword evidence="3" id="KW-0597">Phosphoprotein</keyword>
<evidence type="ECO:0000259" key="10">
    <source>
        <dbReference type="PROSITE" id="PS50112"/>
    </source>
</evidence>
<keyword evidence="5" id="KW-0547">Nucleotide-binding</keyword>
<dbReference type="Pfam" id="PF00512">
    <property type="entry name" value="HisKA"/>
    <property type="match status" value="1"/>
</dbReference>
<dbReference type="InterPro" id="IPR035965">
    <property type="entry name" value="PAS-like_dom_sf"/>
</dbReference>
<feature type="domain" description="Histidine kinase" evidence="9">
    <location>
        <begin position="522"/>
        <end position="721"/>
    </location>
</feature>
<dbReference type="Gene3D" id="1.10.287.130">
    <property type="match status" value="1"/>
</dbReference>
<dbReference type="Gene3D" id="3.30.450.20">
    <property type="entry name" value="PAS domain"/>
    <property type="match status" value="2"/>
</dbReference>
<dbReference type="CDD" id="cd00075">
    <property type="entry name" value="HATPase"/>
    <property type="match status" value="1"/>
</dbReference>
<keyword evidence="6" id="KW-0418">Kinase</keyword>
<dbReference type="PROSITE" id="PS50109">
    <property type="entry name" value="HIS_KIN"/>
    <property type="match status" value="1"/>
</dbReference>
<evidence type="ECO:0000259" key="9">
    <source>
        <dbReference type="PROSITE" id="PS50109"/>
    </source>
</evidence>
<dbReference type="InterPro" id="IPR036097">
    <property type="entry name" value="HisK_dim/P_sf"/>
</dbReference>
<evidence type="ECO:0000313" key="11">
    <source>
        <dbReference type="EMBL" id="MBL0389320.1"/>
    </source>
</evidence>
<dbReference type="Pfam" id="PF08448">
    <property type="entry name" value="PAS_4"/>
    <property type="match status" value="2"/>
</dbReference>
<dbReference type="SUPFAM" id="SSF55785">
    <property type="entry name" value="PYP-like sensor domain (PAS domain)"/>
    <property type="match status" value="2"/>
</dbReference>
<dbReference type="PANTHER" id="PTHR43065">
    <property type="entry name" value="SENSOR HISTIDINE KINASE"/>
    <property type="match status" value="1"/>
</dbReference>
<dbReference type="InterPro" id="IPR000014">
    <property type="entry name" value="PAS"/>
</dbReference>
<dbReference type="InterPro" id="IPR005467">
    <property type="entry name" value="His_kinase_dom"/>
</dbReference>
<proteinExistence type="predicted"/>
<evidence type="ECO:0000256" key="2">
    <source>
        <dbReference type="ARBA" id="ARBA00012438"/>
    </source>
</evidence>
<dbReference type="InterPro" id="IPR004358">
    <property type="entry name" value="Sig_transdc_His_kin-like_C"/>
</dbReference>
<evidence type="ECO:0000256" key="1">
    <source>
        <dbReference type="ARBA" id="ARBA00000085"/>
    </source>
</evidence>
<dbReference type="Pfam" id="PF02518">
    <property type="entry name" value="HATPase_c"/>
    <property type="match status" value="1"/>
</dbReference>
<dbReference type="NCBIfam" id="TIGR00229">
    <property type="entry name" value="sensory_box"/>
    <property type="match status" value="1"/>
</dbReference>
<feature type="domain" description="PAS" evidence="10">
    <location>
        <begin position="380"/>
        <end position="453"/>
    </location>
</feature>
<dbReference type="SMART" id="SM00387">
    <property type="entry name" value="HATPase_c"/>
    <property type="match status" value="1"/>
</dbReference>
<keyword evidence="4" id="KW-0808">Transferase</keyword>
<evidence type="ECO:0000256" key="6">
    <source>
        <dbReference type="ARBA" id="ARBA00022777"/>
    </source>
</evidence>
<dbReference type="InterPro" id="IPR036890">
    <property type="entry name" value="HATPase_C_sf"/>
</dbReference>
<dbReference type="SMART" id="SM00388">
    <property type="entry name" value="HisKA"/>
    <property type="match status" value="1"/>
</dbReference>
<dbReference type="CDD" id="cd00082">
    <property type="entry name" value="HisKA"/>
    <property type="match status" value="1"/>
</dbReference>
<evidence type="ECO:0000256" key="7">
    <source>
        <dbReference type="ARBA" id="ARBA00022840"/>
    </source>
</evidence>
<keyword evidence="7" id="KW-0067">ATP-binding</keyword>
<evidence type="ECO:0000256" key="4">
    <source>
        <dbReference type="ARBA" id="ARBA00022679"/>
    </source>
</evidence>
<evidence type="ECO:0000256" key="8">
    <source>
        <dbReference type="ARBA" id="ARBA00023012"/>
    </source>
</evidence>
<dbReference type="Proteomes" id="UP000602284">
    <property type="component" value="Unassembled WGS sequence"/>
</dbReference>
<organism evidence="11 12">
    <name type="scientific">Tumebacillus amylolyticus</name>
    <dbReference type="NCBI Taxonomy" id="2801339"/>
    <lineage>
        <taxon>Bacteria</taxon>
        <taxon>Bacillati</taxon>
        <taxon>Bacillota</taxon>
        <taxon>Bacilli</taxon>
        <taxon>Bacillales</taxon>
        <taxon>Alicyclobacillaceae</taxon>
        <taxon>Tumebacillus</taxon>
    </lineage>
</organism>
<evidence type="ECO:0000256" key="5">
    <source>
        <dbReference type="ARBA" id="ARBA00022741"/>
    </source>
</evidence>
<dbReference type="CDD" id="cd00130">
    <property type="entry name" value="PAS"/>
    <property type="match status" value="2"/>
</dbReference>
<dbReference type="RefSeq" id="WP_201638317.1">
    <property type="nucleotide sequence ID" value="NZ_JAEQNB010000010.1"/>
</dbReference>
<keyword evidence="12" id="KW-1185">Reference proteome</keyword>
<dbReference type="PROSITE" id="PS50112">
    <property type="entry name" value="PAS"/>
    <property type="match status" value="2"/>
</dbReference>
<gene>
    <name evidence="11" type="ORF">JJB07_22265</name>
</gene>
<evidence type="ECO:0000313" key="12">
    <source>
        <dbReference type="Proteomes" id="UP000602284"/>
    </source>
</evidence>
<accession>A0ABS1JGA7</accession>
<evidence type="ECO:0000256" key="3">
    <source>
        <dbReference type="ARBA" id="ARBA00022553"/>
    </source>
</evidence>
<dbReference type="InterPro" id="IPR013656">
    <property type="entry name" value="PAS_4"/>
</dbReference>
<dbReference type="PANTHER" id="PTHR43065:SF46">
    <property type="entry name" value="C4-DICARBOXYLATE TRANSPORT SENSOR PROTEIN DCTB"/>
    <property type="match status" value="1"/>
</dbReference>
<keyword evidence="8" id="KW-0902">Two-component regulatory system</keyword>
<dbReference type="InterPro" id="IPR003594">
    <property type="entry name" value="HATPase_dom"/>
</dbReference>
<dbReference type="PRINTS" id="PR00344">
    <property type="entry name" value="BCTRLSENSOR"/>
</dbReference>
<dbReference type="SUPFAM" id="SSF55874">
    <property type="entry name" value="ATPase domain of HSP90 chaperone/DNA topoisomerase II/histidine kinase"/>
    <property type="match status" value="1"/>
</dbReference>
<dbReference type="EMBL" id="JAEQNB010000010">
    <property type="protein sequence ID" value="MBL0389320.1"/>
    <property type="molecule type" value="Genomic_DNA"/>
</dbReference>
<dbReference type="Gene3D" id="3.30.565.10">
    <property type="entry name" value="Histidine kinase-like ATPase, C-terminal domain"/>
    <property type="match status" value="1"/>
</dbReference>
<comment type="caution">
    <text evidence="11">The sequence shown here is derived from an EMBL/GenBank/DDBJ whole genome shotgun (WGS) entry which is preliminary data.</text>
</comment>
<dbReference type="InterPro" id="IPR003661">
    <property type="entry name" value="HisK_dim/P_dom"/>
</dbReference>